<evidence type="ECO:0000313" key="2">
    <source>
        <dbReference type="Proteomes" id="UP000199691"/>
    </source>
</evidence>
<gene>
    <name evidence="1" type="ORF">SAMN05421507_102401</name>
</gene>
<sequence length="102" mass="11545">MGDGFTTQLENLDKAATVLEQRMAGGMEATRRSLTSAVEIEFKAFDTADQCVYHLFSRLGREFRETADFMQQVLEDNRDNLVLAAQAVREIAHRYREADGQA</sequence>
<proteinExistence type="predicted"/>
<keyword evidence="2" id="KW-1185">Reference proteome</keyword>
<accession>A0A1H0J7P2</accession>
<dbReference type="AlphaFoldDB" id="A0A1H0J7P2"/>
<dbReference type="RefSeq" id="WP_090096399.1">
    <property type="nucleotide sequence ID" value="NZ_FNIX01000002.1"/>
</dbReference>
<dbReference type="OrthoDB" id="3689605at2"/>
<dbReference type="STRING" id="641025.SAMN05421507_102401"/>
<evidence type="ECO:0008006" key="3">
    <source>
        <dbReference type="Google" id="ProtNLM"/>
    </source>
</evidence>
<evidence type="ECO:0000313" key="1">
    <source>
        <dbReference type="EMBL" id="SDO39755.1"/>
    </source>
</evidence>
<dbReference type="EMBL" id="FNIX01000002">
    <property type="protein sequence ID" value="SDO39755.1"/>
    <property type="molecule type" value="Genomic_DNA"/>
</dbReference>
<organism evidence="1 2">
    <name type="scientific">Lentzea jiangxiensis</name>
    <dbReference type="NCBI Taxonomy" id="641025"/>
    <lineage>
        <taxon>Bacteria</taxon>
        <taxon>Bacillati</taxon>
        <taxon>Actinomycetota</taxon>
        <taxon>Actinomycetes</taxon>
        <taxon>Pseudonocardiales</taxon>
        <taxon>Pseudonocardiaceae</taxon>
        <taxon>Lentzea</taxon>
    </lineage>
</organism>
<reference evidence="2" key="1">
    <citation type="submission" date="2016-10" db="EMBL/GenBank/DDBJ databases">
        <authorList>
            <person name="Varghese N."/>
            <person name="Submissions S."/>
        </authorList>
    </citation>
    <scope>NUCLEOTIDE SEQUENCE [LARGE SCALE GENOMIC DNA]</scope>
    <source>
        <strain evidence="2">CGMCC 4.6609</strain>
    </source>
</reference>
<protein>
    <recommendedName>
        <fullName evidence="3">Excreted virulence factor EspC, type VII ESX diderm</fullName>
    </recommendedName>
</protein>
<dbReference type="Proteomes" id="UP000199691">
    <property type="component" value="Unassembled WGS sequence"/>
</dbReference>
<name>A0A1H0J7P2_9PSEU</name>